<gene>
    <name evidence="1" type="ORF">HTZ84_22420</name>
</gene>
<accession>A0ABX2LJG3</accession>
<evidence type="ECO:0000313" key="1">
    <source>
        <dbReference type="EMBL" id="NUC75023.1"/>
    </source>
</evidence>
<sequence>MSAINTCPNCGEKDDLVAGDDYDGGSFGADDTVCLGCDRVFDANGEWCGGVNSEVAEELHSTFMDALSSAVALDPAEEIDEDTAASTMEFFRYAHGGTMLRQDRLEDVVEYWLLHYYHSQKGMKVFEVDYTPDANEAVVRTRDDEITVPHPKETVVNYASKVVYGDDENLDEDIRKARIEYDFAAEPEQLKQ</sequence>
<evidence type="ECO:0000313" key="2">
    <source>
        <dbReference type="Proteomes" id="UP001016761"/>
    </source>
</evidence>
<dbReference type="Proteomes" id="UP001016761">
    <property type="component" value="Unassembled WGS sequence"/>
</dbReference>
<protein>
    <recommendedName>
        <fullName evidence="3">TFIIB-type zinc ribbon-containing protein</fullName>
    </recommendedName>
</protein>
<proteinExistence type="predicted"/>
<evidence type="ECO:0008006" key="3">
    <source>
        <dbReference type="Google" id="ProtNLM"/>
    </source>
</evidence>
<comment type="caution">
    <text evidence="1">The sequence shown here is derived from an EMBL/GenBank/DDBJ whole genome shotgun (WGS) entry which is preliminary data.</text>
</comment>
<dbReference type="RefSeq" id="WP_174682861.1">
    <property type="nucleotide sequence ID" value="NZ_JABUQZ010000003.1"/>
</dbReference>
<dbReference type="EMBL" id="JABUQZ010000003">
    <property type="protein sequence ID" value="NUC75023.1"/>
    <property type="molecule type" value="Genomic_DNA"/>
</dbReference>
<keyword evidence="2" id="KW-1185">Reference proteome</keyword>
<reference evidence="1 2" key="1">
    <citation type="submission" date="2020-06" db="EMBL/GenBank/DDBJ databases">
        <title>Haloterrigena sp. nov., an extremely halophilic archaeon isolated from a saline sediment.</title>
        <authorList>
            <person name="Liu B.-B."/>
        </authorList>
    </citation>
    <scope>NUCLEOTIDE SEQUENCE [LARGE SCALE GENOMIC DNA]</scope>
    <source>
        <strain evidence="1 2">SYSU A558-1</strain>
    </source>
</reference>
<organism evidence="1 2">
    <name type="scientific">Haloterrigena gelatinilytica</name>
    <dbReference type="NCBI Taxonomy" id="2741724"/>
    <lineage>
        <taxon>Archaea</taxon>
        <taxon>Methanobacteriati</taxon>
        <taxon>Methanobacteriota</taxon>
        <taxon>Stenosarchaea group</taxon>
        <taxon>Halobacteria</taxon>
        <taxon>Halobacteriales</taxon>
        <taxon>Natrialbaceae</taxon>
        <taxon>Haloterrigena</taxon>
    </lineage>
</organism>
<name>A0ABX2LJG3_9EURY</name>